<keyword evidence="3" id="KW-1185">Reference proteome</keyword>
<evidence type="ECO:0000313" key="2">
    <source>
        <dbReference type="EMBL" id="OWZ12700.1"/>
    </source>
</evidence>
<organism evidence="2 3">
    <name type="scientific">Phytophthora megakarya</name>
    <dbReference type="NCBI Taxonomy" id="4795"/>
    <lineage>
        <taxon>Eukaryota</taxon>
        <taxon>Sar</taxon>
        <taxon>Stramenopiles</taxon>
        <taxon>Oomycota</taxon>
        <taxon>Peronosporomycetes</taxon>
        <taxon>Peronosporales</taxon>
        <taxon>Peronosporaceae</taxon>
        <taxon>Phytophthora</taxon>
    </lineage>
</organism>
<feature type="domain" description="GAF" evidence="1">
    <location>
        <begin position="591"/>
        <end position="715"/>
    </location>
</feature>
<dbReference type="SUPFAM" id="SSF55781">
    <property type="entry name" value="GAF domain-like"/>
    <property type="match status" value="1"/>
</dbReference>
<dbReference type="Pfam" id="PF01590">
    <property type="entry name" value="GAF"/>
    <property type="match status" value="1"/>
</dbReference>
<dbReference type="OrthoDB" id="119969at2759"/>
<dbReference type="STRING" id="4795.A0A225W789"/>
<dbReference type="InterPro" id="IPR029016">
    <property type="entry name" value="GAF-like_dom_sf"/>
</dbReference>
<protein>
    <recommendedName>
        <fullName evidence="1">GAF domain-containing protein</fullName>
    </recommendedName>
</protein>
<name>A0A225W789_9STRA</name>
<proteinExistence type="predicted"/>
<dbReference type="Gene3D" id="3.30.450.40">
    <property type="match status" value="1"/>
</dbReference>
<reference evidence="3" key="1">
    <citation type="submission" date="2017-03" db="EMBL/GenBank/DDBJ databases">
        <title>Phytopthora megakarya and P. palmivora, two closely related causual agents of cacao black pod achieved similar genome size and gene model numbers by different mechanisms.</title>
        <authorList>
            <person name="Ali S."/>
            <person name="Shao J."/>
            <person name="Larry D.J."/>
            <person name="Kronmiller B."/>
            <person name="Shen D."/>
            <person name="Strem M.D."/>
            <person name="Melnick R.L."/>
            <person name="Guiltinan M.J."/>
            <person name="Tyler B.M."/>
            <person name="Meinhardt L.W."/>
            <person name="Bailey B.A."/>
        </authorList>
    </citation>
    <scope>NUCLEOTIDE SEQUENCE [LARGE SCALE GENOMIC DNA]</scope>
    <source>
        <strain evidence="3">zdho120</strain>
    </source>
</reference>
<dbReference type="Proteomes" id="UP000198211">
    <property type="component" value="Unassembled WGS sequence"/>
</dbReference>
<comment type="caution">
    <text evidence="2">The sequence shown here is derived from an EMBL/GenBank/DDBJ whole genome shotgun (WGS) entry which is preliminary data.</text>
</comment>
<evidence type="ECO:0000313" key="3">
    <source>
        <dbReference type="Proteomes" id="UP000198211"/>
    </source>
</evidence>
<dbReference type="EMBL" id="NBNE01001775">
    <property type="protein sequence ID" value="OWZ12700.1"/>
    <property type="molecule type" value="Genomic_DNA"/>
</dbReference>
<dbReference type="AlphaFoldDB" id="A0A225W789"/>
<sequence>MVERARTLHKREDFTSLATEPENLGVWKRVKTFNRFDIFQRQVAEKRARTLHKREDFTSLAAEPENLSAWKRVKTFDSFDIFQRQVAEKKNAIGLDLMCVGRVDASLEEISRVLRSRSEVEHNTAMAGLYAKDFIFGSYEREVSCDRDQPEQINDDDTIDETLEHLSVKTTSFARTALFARNAQWCYFSYFQRNKESDGFTISKRALPASEPTPGRIVEKNNRVDQLHGLNASYLVDKPSSGKGLRVVLRVWFDPHERDMELSRASTCSLSSTDQRSSFSLTKSLDSNDTLEYKAKLRRLMTVAHGITKLPGLISRRRFGIQIPVDLGAIRASNTRCPCCTRSLSHVKMSLTMAVSAIANRSRPSKKMDTRRCYLCGYLVCVECWSAEHIESKMGRVASIVACTRCTANIQACDYSEVFADSAEEHGPPRVVEDANNVSIVSLLIEFLTTSLITTTGTPEHSAVMRVIQTLLHQNDSDFEDDSSEDESECDNNIETTQESDVVVKVGQILSDEQQLPTLEDCKLGNSEQRTYLLDLPDNPTANVPHYPIPSDETERVAAAKANGLLELANCIAPETPTTDIPGPKPDTYDLQVLCQLAAQTLGYSHSFIAIMCAKHEHFLAENHPAIAGTMVPREHTTCQHALMSPYPFMVSHHEADVRFHNLDTTKLLRIRSYVGFPLTVPVEGNDTEVTVGMFCCLDSTPHRDITRRQYATMKRLSKIATSFLLQKARQLQQ</sequence>
<dbReference type="PANTHER" id="PTHR43102:SF2">
    <property type="entry name" value="GAF DOMAIN-CONTAINING PROTEIN"/>
    <property type="match status" value="1"/>
</dbReference>
<accession>A0A225W789</accession>
<dbReference type="PANTHER" id="PTHR43102">
    <property type="entry name" value="SLR1143 PROTEIN"/>
    <property type="match status" value="1"/>
</dbReference>
<dbReference type="InterPro" id="IPR003018">
    <property type="entry name" value="GAF"/>
</dbReference>
<gene>
    <name evidence="2" type="ORF">PHMEG_00014098</name>
</gene>
<evidence type="ECO:0000259" key="1">
    <source>
        <dbReference type="Pfam" id="PF01590"/>
    </source>
</evidence>